<evidence type="ECO:0008006" key="4">
    <source>
        <dbReference type="Google" id="ProtNLM"/>
    </source>
</evidence>
<feature type="region of interest" description="Disordered" evidence="1">
    <location>
        <begin position="42"/>
        <end position="63"/>
    </location>
</feature>
<gene>
    <name evidence="2" type="ORF">L0668_13195</name>
</gene>
<protein>
    <recommendedName>
        <fullName evidence="4">Motility protein</fullName>
    </recommendedName>
</protein>
<keyword evidence="3" id="KW-1185">Reference proteome</keyword>
<proteinExistence type="predicted"/>
<reference evidence="2 3" key="1">
    <citation type="submission" date="2022-01" db="EMBL/GenBank/DDBJ databases">
        <title>Paraglaciecola sp. G1-23.</title>
        <authorList>
            <person name="Jin M.S."/>
            <person name="Han D.M."/>
            <person name="Kim H.M."/>
            <person name="Jeon C.O."/>
        </authorList>
    </citation>
    <scope>NUCLEOTIDE SEQUENCE [LARGE SCALE GENOMIC DNA]</scope>
    <source>
        <strain evidence="2 3">G1-23</strain>
    </source>
</reference>
<comment type="caution">
    <text evidence="2">The sequence shown here is derived from an EMBL/GenBank/DDBJ whole genome shotgun (WGS) entry which is preliminary data.</text>
</comment>
<name>A0ABS9D864_9ALTE</name>
<evidence type="ECO:0000313" key="2">
    <source>
        <dbReference type="EMBL" id="MCF2949071.1"/>
    </source>
</evidence>
<dbReference type="Proteomes" id="UP001521137">
    <property type="component" value="Unassembled WGS sequence"/>
</dbReference>
<organism evidence="2 3">
    <name type="scientific">Paraglaciecola algarum</name>
    <dbReference type="NCBI Taxonomy" id="3050085"/>
    <lineage>
        <taxon>Bacteria</taxon>
        <taxon>Pseudomonadati</taxon>
        <taxon>Pseudomonadota</taxon>
        <taxon>Gammaproteobacteria</taxon>
        <taxon>Alteromonadales</taxon>
        <taxon>Alteromonadaceae</taxon>
        <taxon>Paraglaciecola</taxon>
    </lineage>
</organism>
<sequence>MDIQGASHSASSGATLEIKSLQLAKSQQETEGKATLQLLESAADVPKTSSANPALGSNIDTFA</sequence>
<evidence type="ECO:0000256" key="1">
    <source>
        <dbReference type="SAM" id="MobiDB-lite"/>
    </source>
</evidence>
<evidence type="ECO:0000313" key="3">
    <source>
        <dbReference type="Proteomes" id="UP001521137"/>
    </source>
</evidence>
<accession>A0ABS9D864</accession>
<dbReference type="RefSeq" id="WP_235313126.1">
    <property type="nucleotide sequence ID" value="NZ_JAKGAS010000007.1"/>
</dbReference>
<dbReference type="EMBL" id="JAKGAS010000007">
    <property type="protein sequence ID" value="MCF2949071.1"/>
    <property type="molecule type" value="Genomic_DNA"/>
</dbReference>